<evidence type="ECO:0000256" key="2">
    <source>
        <dbReference type="ARBA" id="ARBA00012925"/>
    </source>
</evidence>
<accession>A0A3G8M8P6</accession>
<feature type="binding site" evidence="7">
    <location>
        <position position="117"/>
    </location>
    <ligand>
        <name>Zn(2+)</name>
        <dbReference type="ChEBI" id="CHEBI:29105"/>
    </ligand>
</feature>
<feature type="binding site" evidence="7">
    <location>
        <position position="55"/>
    </location>
    <ligand>
        <name>Zn(2+)</name>
        <dbReference type="ChEBI" id="CHEBI:29105"/>
    </ligand>
</feature>
<evidence type="ECO:0000256" key="1">
    <source>
        <dbReference type="ARBA" id="ARBA00006217"/>
    </source>
</evidence>
<dbReference type="PROSITE" id="PS00705">
    <property type="entry name" value="PROK_CO2_ANHYDRASE_2"/>
    <property type="match status" value="1"/>
</dbReference>
<evidence type="ECO:0000256" key="8">
    <source>
        <dbReference type="RuleBase" id="RU003956"/>
    </source>
</evidence>
<dbReference type="InterPro" id="IPR015892">
    <property type="entry name" value="Carbonic_anhydrase_CS"/>
</dbReference>
<dbReference type="RefSeq" id="WP_124739508.1">
    <property type="nucleotide sequence ID" value="NZ_CP034086.1"/>
</dbReference>
<name>A0A3G8M8P6_9HYPH</name>
<dbReference type="SMART" id="SM00947">
    <property type="entry name" value="Pro_CA"/>
    <property type="match status" value="1"/>
</dbReference>
<dbReference type="EMBL" id="CP034086">
    <property type="protein sequence ID" value="AZG77874.1"/>
    <property type="molecule type" value="Genomic_DNA"/>
</dbReference>
<protein>
    <recommendedName>
        <fullName evidence="2 8">Carbonic anhydrase</fullName>
        <ecNumber evidence="2 8">4.2.1.1</ecNumber>
    </recommendedName>
    <alternativeName>
        <fullName evidence="8">Carbonate dehydratase</fullName>
    </alternativeName>
</protein>
<feature type="binding site" evidence="7">
    <location>
        <position position="114"/>
    </location>
    <ligand>
        <name>Zn(2+)</name>
        <dbReference type="ChEBI" id="CHEBI:29105"/>
    </ligand>
</feature>
<dbReference type="InterPro" id="IPR001765">
    <property type="entry name" value="Carbonic_anhydrase"/>
</dbReference>
<dbReference type="GO" id="GO:0004089">
    <property type="term" value="F:carbonate dehydratase activity"/>
    <property type="evidence" value="ECO:0007669"/>
    <property type="project" value="UniProtKB-UniRule"/>
</dbReference>
<dbReference type="PANTHER" id="PTHR11002">
    <property type="entry name" value="CARBONIC ANHYDRASE"/>
    <property type="match status" value="1"/>
</dbReference>
<evidence type="ECO:0000313" key="10">
    <source>
        <dbReference type="Proteomes" id="UP000273982"/>
    </source>
</evidence>
<dbReference type="GO" id="GO:0015976">
    <property type="term" value="P:carbon utilization"/>
    <property type="evidence" value="ECO:0007669"/>
    <property type="project" value="InterPro"/>
</dbReference>
<dbReference type="Pfam" id="PF00484">
    <property type="entry name" value="Pro_CA"/>
    <property type="match status" value="1"/>
</dbReference>
<dbReference type="InterPro" id="IPR036874">
    <property type="entry name" value="Carbonic_anhydrase_sf"/>
</dbReference>
<comment type="function">
    <text evidence="8">Reversible hydration of carbon dioxide.</text>
</comment>
<evidence type="ECO:0000256" key="5">
    <source>
        <dbReference type="ARBA" id="ARBA00023239"/>
    </source>
</evidence>
<reference evidence="9 10" key="1">
    <citation type="submission" date="2018-11" db="EMBL/GenBank/DDBJ databases">
        <title>Genome squencing of methanotrophic bacteria isolated from alkaline groundwater in Korea.</title>
        <authorList>
            <person name="Nguyen L.N."/>
        </authorList>
    </citation>
    <scope>NUCLEOTIDE SEQUENCE [LARGE SCALE GENOMIC DNA]</scope>
    <source>
        <strain evidence="9 10">GW6</strain>
    </source>
</reference>
<comment type="similarity">
    <text evidence="1 8">Belongs to the beta-class carbonic anhydrase family.</text>
</comment>
<organism evidence="9 10">
    <name type="scientific">Methylocystis rosea</name>
    <dbReference type="NCBI Taxonomy" id="173366"/>
    <lineage>
        <taxon>Bacteria</taxon>
        <taxon>Pseudomonadati</taxon>
        <taxon>Pseudomonadota</taxon>
        <taxon>Alphaproteobacteria</taxon>
        <taxon>Hyphomicrobiales</taxon>
        <taxon>Methylocystaceae</taxon>
        <taxon>Methylocystis</taxon>
    </lineage>
</organism>
<dbReference type="EC" id="4.2.1.1" evidence="2 8"/>
<keyword evidence="5 8" id="KW-0456">Lyase</keyword>
<dbReference type="AlphaFoldDB" id="A0A3G8M8P6"/>
<dbReference type="PANTHER" id="PTHR11002:SF76">
    <property type="entry name" value="CARBONIC ANHYDRASE"/>
    <property type="match status" value="1"/>
</dbReference>
<dbReference type="Gene3D" id="3.40.1050.10">
    <property type="entry name" value="Carbonic anhydrase"/>
    <property type="match status" value="1"/>
</dbReference>
<dbReference type="SUPFAM" id="SSF53056">
    <property type="entry name" value="beta-carbonic anhydrase, cab"/>
    <property type="match status" value="1"/>
</dbReference>
<evidence type="ECO:0000256" key="6">
    <source>
        <dbReference type="ARBA" id="ARBA00048348"/>
    </source>
</evidence>
<sequence length="238" mass="26313">MADHEQSYGAAGLPESLIEGYESFVRGRFLADHDRFEELAVRGQTPKTMIISCCDSRVAPETIFNAGPGELFVLRNVAALVPPYEPDDHYHGASAALEYAVMALKVTDLVVLGHGQCGGVRAYAEIAADPDAPRLSHSDFIGDWIKMLGPAADRLGVRPNPKDADYVERLEFESVKQTLRNLRSFPMIQVLEHHRHLRLHGALFRIMDGRLFVLDESTGVFEPVCEGAYAAAFAEARF</sequence>
<comment type="catalytic activity">
    <reaction evidence="6 8">
        <text>hydrogencarbonate + H(+) = CO2 + H2O</text>
        <dbReference type="Rhea" id="RHEA:10748"/>
        <dbReference type="ChEBI" id="CHEBI:15377"/>
        <dbReference type="ChEBI" id="CHEBI:15378"/>
        <dbReference type="ChEBI" id="CHEBI:16526"/>
        <dbReference type="ChEBI" id="CHEBI:17544"/>
        <dbReference type="EC" id="4.2.1.1"/>
    </reaction>
</comment>
<dbReference type="KEGG" id="mros:EHO51_14670"/>
<comment type="cofactor">
    <cofactor evidence="7">
        <name>Zn(2+)</name>
        <dbReference type="ChEBI" id="CHEBI:29105"/>
    </cofactor>
    <text evidence="7">Binds 1 zinc ion per subunit.</text>
</comment>
<keyword evidence="3 7" id="KW-0479">Metal-binding</keyword>
<proteinExistence type="inferred from homology"/>
<gene>
    <name evidence="9" type="ORF">EHO51_14670</name>
</gene>
<evidence type="ECO:0000313" key="9">
    <source>
        <dbReference type="EMBL" id="AZG77874.1"/>
    </source>
</evidence>
<evidence type="ECO:0000256" key="3">
    <source>
        <dbReference type="ARBA" id="ARBA00022723"/>
    </source>
</evidence>
<feature type="binding site" evidence="7">
    <location>
        <position position="53"/>
    </location>
    <ligand>
        <name>Zn(2+)</name>
        <dbReference type="ChEBI" id="CHEBI:29105"/>
    </ligand>
</feature>
<dbReference type="Proteomes" id="UP000273982">
    <property type="component" value="Chromosome"/>
</dbReference>
<evidence type="ECO:0000256" key="7">
    <source>
        <dbReference type="PIRSR" id="PIRSR601765-1"/>
    </source>
</evidence>
<keyword evidence="4 7" id="KW-0862">Zinc</keyword>
<evidence type="ECO:0000256" key="4">
    <source>
        <dbReference type="ARBA" id="ARBA00022833"/>
    </source>
</evidence>
<dbReference type="GO" id="GO:0008270">
    <property type="term" value="F:zinc ion binding"/>
    <property type="evidence" value="ECO:0007669"/>
    <property type="project" value="UniProtKB-UniRule"/>
</dbReference>